<evidence type="ECO:0000313" key="1">
    <source>
        <dbReference type="EMBL" id="JAD50423.1"/>
    </source>
</evidence>
<reference evidence="1" key="2">
    <citation type="journal article" date="2015" name="Data Brief">
        <title>Shoot transcriptome of the giant reed, Arundo donax.</title>
        <authorList>
            <person name="Barrero R.A."/>
            <person name="Guerrero F.D."/>
            <person name="Moolhuijzen P."/>
            <person name="Goolsby J.A."/>
            <person name="Tidwell J."/>
            <person name="Bellgard S.E."/>
            <person name="Bellgard M.I."/>
        </authorList>
    </citation>
    <scope>NUCLEOTIDE SEQUENCE</scope>
    <source>
        <tissue evidence="1">Shoot tissue taken approximately 20 cm above the soil surface</tissue>
    </source>
</reference>
<dbReference type="EMBL" id="GBRH01247472">
    <property type="protein sequence ID" value="JAD50423.1"/>
    <property type="molecule type" value="Transcribed_RNA"/>
</dbReference>
<proteinExistence type="predicted"/>
<protein>
    <submittedName>
        <fullName evidence="1">Uncharacterized protein</fullName>
    </submittedName>
</protein>
<sequence>MSIVISAYSFGSSVFSDDWRVIKSNSLASLMGFYILDYPDGQICSQRVIAICQLENL</sequence>
<reference evidence="1" key="1">
    <citation type="submission" date="2014-09" db="EMBL/GenBank/DDBJ databases">
        <authorList>
            <person name="Magalhaes I.L.F."/>
            <person name="Oliveira U."/>
            <person name="Santos F.R."/>
            <person name="Vidigal T.H.D.A."/>
            <person name="Brescovit A.D."/>
            <person name="Santos A.J."/>
        </authorList>
    </citation>
    <scope>NUCLEOTIDE SEQUENCE</scope>
    <source>
        <tissue evidence="1">Shoot tissue taken approximately 20 cm above the soil surface</tissue>
    </source>
</reference>
<organism evidence="1">
    <name type="scientific">Arundo donax</name>
    <name type="common">Giant reed</name>
    <name type="synonym">Donax arundinaceus</name>
    <dbReference type="NCBI Taxonomy" id="35708"/>
    <lineage>
        <taxon>Eukaryota</taxon>
        <taxon>Viridiplantae</taxon>
        <taxon>Streptophyta</taxon>
        <taxon>Embryophyta</taxon>
        <taxon>Tracheophyta</taxon>
        <taxon>Spermatophyta</taxon>
        <taxon>Magnoliopsida</taxon>
        <taxon>Liliopsida</taxon>
        <taxon>Poales</taxon>
        <taxon>Poaceae</taxon>
        <taxon>PACMAD clade</taxon>
        <taxon>Arundinoideae</taxon>
        <taxon>Arundineae</taxon>
        <taxon>Arundo</taxon>
    </lineage>
</organism>
<name>A0A0A9AKL4_ARUDO</name>
<accession>A0A0A9AKL4</accession>
<dbReference type="AlphaFoldDB" id="A0A0A9AKL4"/>